<dbReference type="Pfam" id="PF01370">
    <property type="entry name" value="Epimerase"/>
    <property type="match status" value="1"/>
</dbReference>
<dbReference type="AlphaFoldDB" id="A0A1H7CDH6"/>
<dbReference type="Gene3D" id="3.40.50.720">
    <property type="entry name" value="NAD(P)-binding Rossmann-like Domain"/>
    <property type="match status" value="1"/>
</dbReference>
<reference evidence="2 3" key="1">
    <citation type="submission" date="2016-10" db="EMBL/GenBank/DDBJ databases">
        <authorList>
            <person name="de Groot N.N."/>
        </authorList>
    </citation>
    <scope>NUCLEOTIDE SEQUENCE [LARGE SCALE GENOMIC DNA]</scope>
    <source>
        <strain evidence="2 3">DSM 2179</strain>
    </source>
</reference>
<dbReference type="EMBL" id="FNZK01000021">
    <property type="protein sequence ID" value="SEJ87739.1"/>
    <property type="molecule type" value="Genomic_DNA"/>
</dbReference>
<dbReference type="CDD" id="cd08946">
    <property type="entry name" value="SDR_e"/>
    <property type="match status" value="1"/>
</dbReference>
<protein>
    <submittedName>
        <fullName evidence="2">UDP-glucose 4-epimerase</fullName>
    </submittedName>
</protein>
<dbReference type="InterPro" id="IPR050177">
    <property type="entry name" value="Lipid_A_modif_metabolic_enz"/>
</dbReference>
<organism evidence="2 3">
    <name type="scientific">Propionispira arboris</name>
    <dbReference type="NCBI Taxonomy" id="84035"/>
    <lineage>
        <taxon>Bacteria</taxon>
        <taxon>Bacillati</taxon>
        <taxon>Bacillota</taxon>
        <taxon>Negativicutes</taxon>
        <taxon>Selenomonadales</taxon>
        <taxon>Selenomonadaceae</taxon>
        <taxon>Propionispira</taxon>
    </lineage>
</organism>
<gene>
    <name evidence="2" type="ORF">SAMN05660742_12136</name>
</gene>
<name>A0A1H7CDH6_9FIRM</name>
<evidence type="ECO:0000259" key="1">
    <source>
        <dbReference type="Pfam" id="PF01370"/>
    </source>
</evidence>
<evidence type="ECO:0000313" key="2">
    <source>
        <dbReference type="EMBL" id="SEJ87739.1"/>
    </source>
</evidence>
<accession>A0A1H7CDH6</accession>
<sequence length="303" mass="34789">MKKVLVTGGKGYIGQYIVDYLQQNSWDVYVTSRKKNLDKRCFYMELLDEKSISGICKGMDAVIHLANFDERLVKDRAKDALLCNSFATRELYRDAVKQGVKKFIYFSTFHVYGQSSGHISEDDIPYPKNDYGMTHYFAEKYLEQLSLGQGTCVDIIRLTNGIGVPKNVDRWYLVLNDFCRTVYETGKIILQSNGLQMRDFVAMQDVGSAVNILLQYEESYGVHLYNVSGEKAYSIRELAVKVGEIYEQRYNKEAKVQIPNLKKDYMKNEVALSVSSKNIRDIGWTPTYSIDDVIVDIFSSFDK</sequence>
<dbReference type="InterPro" id="IPR001509">
    <property type="entry name" value="Epimerase_deHydtase"/>
</dbReference>
<proteinExistence type="predicted"/>
<feature type="domain" description="NAD-dependent epimerase/dehydratase" evidence="1">
    <location>
        <begin position="4"/>
        <end position="227"/>
    </location>
</feature>
<keyword evidence="3" id="KW-1185">Reference proteome</keyword>
<dbReference type="RefSeq" id="WP_177177648.1">
    <property type="nucleotide sequence ID" value="NZ_FNZK01000021.1"/>
</dbReference>
<dbReference type="SUPFAM" id="SSF51735">
    <property type="entry name" value="NAD(P)-binding Rossmann-fold domains"/>
    <property type="match status" value="1"/>
</dbReference>
<dbReference type="PANTHER" id="PTHR43245">
    <property type="entry name" value="BIFUNCTIONAL POLYMYXIN RESISTANCE PROTEIN ARNA"/>
    <property type="match status" value="1"/>
</dbReference>
<dbReference type="InterPro" id="IPR036291">
    <property type="entry name" value="NAD(P)-bd_dom_sf"/>
</dbReference>
<dbReference type="Proteomes" id="UP000199662">
    <property type="component" value="Unassembled WGS sequence"/>
</dbReference>
<evidence type="ECO:0000313" key="3">
    <source>
        <dbReference type="Proteomes" id="UP000199662"/>
    </source>
</evidence>
<dbReference type="STRING" id="84035.SAMN05660742_12136"/>